<dbReference type="CDD" id="cd06223">
    <property type="entry name" value="PRTases_typeI"/>
    <property type="match status" value="1"/>
</dbReference>
<keyword evidence="5 6" id="KW-0665">Pyrimidine biosynthesis</keyword>
<name>A0A8J3JCK5_9ACTN</name>
<dbReference type="GO" id="GO:0044205">
    <property type="term" value="P:'de novo' UMP biosynthetic process"/>
    <property type="evidence" value="ECO:0007669"/>
    <property type="project" value="UniProtKB-UniRule"/>
</dbReference>
<protein>
    <recommendedName>
        <fullName evidence="2 6">Orotate phosphoribosyltransferase</fullName>
        <shortName evidence="6">OPRT</shortName>
        <shortName evidence="6">OPRTase</shortName>
        <ecNumber evidence="2 6">2.4.2.10</ecNumber>
    </recommendedName>
</protein>
<dbReference type="Gene3D" id="3.40.50.2020">
    <property type="match status" value="1"/>
</dbReference>
<evidence type="ECO:0000256" key="6">
    <source>
        <dbReference type="HAMAP-Rule" id="MF_01208"/>
    </source>
</evidence>
<comment type="caution">
    <text evidence="8">The sequence shown here is derived from an EMBL/GenBank/DDBJ whole genome shotgun (WGS) entry which is preliminary data.</text>
</comment>
<dbReference type="GO" id="GO:0000287">
    <property type="term" value="F:magnesium ion binding"/>
    <property type="evidence" value="ECO:0007669"/>
    <property type="project" value="UniProtKB-UniRule"/>
</dbReference>
<dbReference type="UniPathway" id="UPA00070">
    <property type="reaction ID" value="UER00119"/>
</dbReference>
<comment type="caution">
    <text evidence="6">Lacks conserved residue(s) required for the propagation of feature annotation.</text>
</comment>
<evidence type="ECO:0000256" key="2">
    <source>
        <dbReference type="ARBA" id="ARBA00011971"/>
    </source>
</evidence>
<evidence type="ECO:0000313" key="9">
    <source>
        <dbReference type="Proteomes" id="UP000612808"/>
    </source>
</evidence>
<evidence type="ECO:0000256" key="5">
    <source>
        <dbReference type="ARBA" id="ARBA00022975"/>
    </source>
</evidence>
<feature type="binding site" evidence="6">
    <location>
        <position position="145"/>
    </location>
    <ligand>
        <name>orotate</name>
        <dbReference type="ChEBI" id="CHEBI:30839"/>
    </ligand>
</feature>
<feature type="binding site" description="in other chain" evidence="6">
    <location>
        <begin position="113"/>
        <end position="121"/>
    </location>
    <ligand>
        <name>5-phospho-alpha-D-ribose 1-diphosphate</name>
        <dbReference type="ChEBI" id="CHEBI:58017"/>
        <note>ligand shared between dimeric partners</note>
    </ligand>
</feature>
<feature type="binding site" evidence="6">
    <location>
        <position position="91"/>
    </location>
    <ligand>
        <name>5-phospho-alpha-D-ribose 1-diphosphate</name>
        <dbReference type="ChEBI" id="CHEBI:58017"/>
        <note>ligand shared between dimeric partners</note>
    </ligand>
</feature>
<dbReference type="SUPFAM" id="SSF53271">
    <property type="entry name" value="PRTase-like"/>
    <property type="match status" value="1"/>
</dbReference>
<dbReference type="InterPro" id="IPR029057">
    <property type="entry name" value="PRTase-like"/>
</dbReference>
<dbReference type="InterPro" id="IPR004467">
    <property type="entry name" value="Or_phspho_trans_dom"/>
</dbReference>
<dbReference type="PANTHER" id="PTHR19278:SF9">
    <property type="entry name" value="URIDINE 5'-MONOPHOSPHATE SYNTHASE"/>
    <property type="match status" value="1"/>
</dbReference>
<dbReference type="EC" id="2.4.2.10" evidence="2 6"/>
<dbReference type="RefSeq" id="WP_203664415.1">
    <property type="nucleotide sequence ID" value="NZ_BAAAZM010000004.1"/>
</dbReference>
<dbReference type="GO" id="GO:0019856">
    <property type="term" value="P:pyrimidine nucleobase biosynthetic process"/>
    <property type="evidence" value="ECO:0007669"/>
    <property type="project" value="TreeGrafter"/>
</dbReference>
<keyword evidence="4 6" id="KW-0808">Transferase</keyword>
<comment type="catalytic activity">
    <reaction evidence="6">
        <text>orotidine 5'-phosphate + diphosphate = orotate + 5-phospho-alpha-D-ribose 1-diphosphate</text>
        <dbReference type="Rhea" id="RHEA:10380"/>
        <dbReference type="ChEBI" id="CHEBI:30839"/>
        <dbReference type="ChEBI" id="CHEBI:33019"/>
        <dbReference type="ChEBI" id="CHEBI:57538"/>
        <dbReference type="ChEBI" id="CHEBI:58017"/>
        <dbReference type="EC" id="2.4.2.10"/>
    </reaction>
</comment>
<dbReference type="Proteomes" id="UP000612808">
    <property type="component" value="Unassembled WGS sequence"/>
</dbReference>
<feature type="binding site" description="in other chain" evidence="6">
    <location>
        <position position="22"/>
    </location>
    <ligand>
        <name>5-phospho-alpha-D-ribose 1-diphosphate</name>
        <dbReference type="ChEBI" id="CHEBI:58017"/>
        <note>ligand shared between dimeric partners</note>
    </ligand>
</feature>
<evidence type="ECO:0000313" key="8">
    <source>
        <dbReference type="EMBL" id="GID15910.1"/>
    </source>
</evidence>
<dbReference type="HAMAP" id="MF_01208">
    <property type="entry name" value="PyrE"/>
    <property type="match status" value="1"/>
</dbReference>
<sequence length="174" mass="18031">MDTDLAARIHRAAHLTGTFRLRSGVTTDEYFDKYRFESDPVLLRDVGAAVAALVPDGADALAGLELGGVPVAVVVAQVTGLPALFVRKRAKEYGTCRLAEGGEVAGRRLVVVEDVVTSGGQILASTAELRALGAVVDTAVCVVDRESGGRESLAAQGIELRAAVTATELRATAG</sequence>
<dbReference type="InterPro" id="IPR023031">
    <property type="entry name" value="OPRT"/>
</dbReference>
<dbReference type="EMBL" id="BOMB01000049">
    <property type="protein sequence ID" value="GID15910.1"/>
    <property type="molecule type" value="Genomic_DNA"/>
</dbReference>
<dbReference type="InterPro" id="IPR000836">
    <property type="entry name" value="PRTase_dom"/>
</dbReference>
<feature type="binding site" evidence="6">
    <location>
        <position position="117"/>
    </location>
    <ligand>
        <name>orotate</name>
        <dbReference type="ChEBI" id="CHEBI:30839"/>
    </ligand>
</feature>
<keyword evidence="3 6" id="KW-0328">Glycosyltransferase</keyword>
<evidence type="ECO:0000256" key="4">
    <source>
        <dbReference type="ARBA" id="ARBA00022679"/>
    </source>
</evidence>
<comment type="pathway">
    <text evidence="1 6">Pyrimidine metabolism; UMP biosynthesis via de novo pathway; UMP from orotate: step 1/2.</text>
</comment>
<comment type="function">
    <text evidence="6">Catalyzes the transfer of a ribosyl phosphate group from 5-phosphoribose 1-diphosphate to orotate, leading to the formation of orotidine monophosphate (OMP).</text>
</comment>
<keyword evidence="9" id="KW-1185">Reference proteome</keyword>
<comment type="subunit">
    <text evidence="6">Homodimer.</text>
</comment>
<accession>A0A8J3JCK5</accession>
<comment type="cofactor">
    <cofactor evidence="6">
        <name>Mg(2+)</name>
        <dbReference type="ChEBI" id="CHEBI:18420"/>
    </cofactor>
</comment>
<dbReference type="NCBIfam" id="TIGR00336">
    <property type="entry name" value="pyrE"/>
    <property type="match status" value="1"/>
</dbReference>
<gene>
    <name evidence="8" type="primary">pyrE_2</name>
    <name evidence="6" type="synonym">pyrE</name>
    <name evidence="8" type="ORF">Aru02nite_67990</name>
</gene>
<comment type="similarity">
    <text evidence="6">Belongs to the purine/pyrimidine phosphoribosyltransferase family. PyrE subfamily.</text>
</comment>
<feature type="binding site" description="in other chain" evidence="6">
    <location>
        <position position="88"/>
    </location>
    <ligand>
        <name>5-phospho-alpha-D-ribose 1-diphosphate</name>
        <dbReference type="ChEBI" id="CHEBI:58017"/>
        <note>ligand shared between dimeric partners</note>
    </ligand>
</feature>
<keyword evidence="6" id="KW-0460">Magnesium</keyword>
<dbReference type="AlphaFoldDB" id="A0A8J3JCK5"/>
<evidence type="ECO:0000256" key="1">
    <source>
        <dbReference type="ARBA" id="ARBA00004889"/>
    </source>
</evidence>
<evidence type="ECO:0000256" key="3">
    <source>
        <dbReference type="ARBA" id="ARBA00022676"/>
    </source>
</evidence>
<dbReference type="Pfam" id="PF00156">
    <property type="entry name" value="Pribosyltran"/>
    <property type="match status" value="1"/>
</dbReference>
<evidence type="ECO:0000259" key="7">
    <source>
        <dbReference type="Pfam" id="PF00156"/>
    </source>
</evidence>
<organism evidence="8 9">
    <name type="scientific">Actinocatenispora rupis</name>
    <dbReference type="NCBI Taxonomy" id="519421"/>
    <lineage>
        <taxon>Bacteria</taxon>
        <taxon>Bacillati</taxon>
        <taxon>Actinomycetota</taxon>
        <taxon>Actinomycetes</taxon>
        <taxon>Micromonosporales</taxon>
        <taxon>Micromonosporaceae</taxon>
        <taxon>Actinocatenispora</taxon>
    </lineage>
</organism>
<dbReference type="PANTHER" id="PTHR19278">
    <property type="entry name" value="OROTATE PHOSPHORIBOSYLTRANSFERASE"/>
    <property type="match status" value="1"/>
</dbReference>
<feature type="domain" description="Phosphoribosyltransferase" evidence="7">
    <location>
        <begin position="57"/>
        <end position="151"/>
    </location>
</feature>
<reference evidence="8" key="1">
    <citation type="submission" date="2021-01" db="EMBL/GenBank/DDBJ databases">
        <title>Whole genome shotgun sequence of Actinocatenispora rupis NBRC 107355.</title>
        <authorList>
            <person name="Komaki H."/>
            <person name="Tamura T."/>
        </authorList>
    </citation>
    <scope>NUCLEOTIDE SEQUENCE</scope>
    <source>
        <strain evidence="8">NBRC 107355</strain>
    </source>
</reference>
<feature type="binding site" evidence="6">
    <location>
        <position position="87"/>
    </location>
    <ligand>
        <name>5-phospho-alpha-D-ribose 1-diphosphate</name>
        <dbReference type="ChEBI" id="CHEBI:58017"/>
        <note>ligand shared between dimeric partners</note>
    </ligand>
</feature>
<proteinExistence type="inferred from homology"/>
<dbReference type="GO" id="GO:0004588">
    <property type="term" value="F:orotate phosphoribosyltransferase activity"/>
    <property type="evidence" value="ECO:0007669"/>
    <property type="project" value="UniProtKB-UniRule"/>
</dbReference>